<dbReference type="InterPro" id="IPR036388">
    <property type="entry name" value="WH-like_DNA-bd_sf"/>
</dbReference>
<reference evidence="3 4" key="1">
    <citation type="submission" date="2013-02" db="EMBL/GenBank/DDBJ databases">
        <title>The Genome Sequence of Acinetobacter gerneri CIP 107464.</title>
        <authorList>
            <consortium name="The Broad Institute Genome Sequencing Platform"/>
            <consortium name="The Broad Institute Genome Sequencing Center for Infectious Disease"/>
            <person name="Cerqueira G."/>
            <person name="Feldgarden M."/>
            <person name="Courvalin P."/>
            <person name="Perichon B."/>
            <person name="Grillot-Courvalin C."/>
            <person name="Clermont D."/>
            <person name="Rocha E."/>
            <person name="Yoon E.-J."/>
            <person name="Nemec A."/>
            <person name="Walker B."/>
            <person name="Young S.K."/>
            <person name="Zeng Q."/>
            <person name="Gargeya S."/>
            <person name="Fitzgerald M."/>
            <person name="Haas B."/>
            <person name="Abouelleil A."/>
            <person name="Alvarado L."/>
            <person name="Arachchi H.M."/>
            <person name="Berlin A.M."/>
            <person name="Chapman S.B."/>
            <person name="Dewar J."/>
            <person name="Goldberg J."/>
            <person name="Griggs A."/>
            <person name="Gujja S."/>
            <person name="Hansen M."/>
            <person name="Howarth C."/>
            <person name="Imamovic A."/>
            <person name="Larimer J."/>
            <person name="McCowan C."/>
            <person name="Murphy C."/>
            <person name="Neiman D."/>
            <person name="Pearson M."/>
            <person name="Priest M."/>
            <person name="Roberts A."/>
            <person name="Saif S."/>
            <person name="Shea T."/>
            <person name="Sisk P."/>
            <person name="Sykes S."/>
            <person name="Wortman J."/>
            <person name="Nusbaum C."/>
            <person name="Birren B."/>
        </authorList>
    </citation>
    <scope>NUCLEOTIDE SEQUENCE [LARGE SCALE GENOMIC DNA]</scope>
    <source>
        <strain evidence="3 4">CIP 107464</strain>
    </source>
</reference>
<dbReference type="AlphaFoldDB" id="N8ZNY5"/>
<dbReference type="Gene3D" id="1.10.10.10">
    <property type="entry name" value="Winged helix-like DNA-binding domain superfamily/Winged helix DNA-binding domain"/>
    <property type="match status" value="2"/>
</dbReference>
<dbReference type="RefSeq" id="WP_004846113.1">
    <property type="nucleotide sequence ID" value="NZ_KB849523.1"/>
</dbReference>
<name>N8ZNY5_9GAMM</name>
<keyword evidence="4" id="KW-1185">Reference proteome</keyword>
<dbReference type="SUPFAM" id="SSF46785">
    <property type="entry name" value="Winged helix' DNA-binding domain"/>
    <property type="match status" value="2"/>
</dbReference>
<dbReference type="STRING" id="202952.GCA_000747725_00122"/>
<protein>
    <recommendedName>
        <fullName evidence="2">Initiator Rep protein WH1 domain-containing protein</fullName>
    </recommendedName>
</protein>
<dbReference type="InterPro" id="IPR000525">
    <property type="entry name" value="Initiator_Rep_WH1"/>
</dbReference>
<comment type="similarity">
    <text evidence="1">Belongs to the initiator RepB protein family.</text>
</comment>
<feature type="domain" description="Initiator Rep protein WH1" evidence="2">
    <location>
        <begin position="145"/>
        <end position="187"/>
    </location>
</feature>
<dbReference type="Proteomes" id="UP000013117">
    <property type="component" value="Unassembled WGS sequence"/>
</dbReference>
<evidence type="ECO:0000313" key="4">
    <source>
        <dbReference type="Proteomes" id="UP000013117"/>
    </source>
</evidence>
<dbReference type="HOGENOM" id="CLU_047367_1_0_6"/>
<dbReference type="GO" id="GO:0003887">
    <property type="term" value="F:DNA-directed DNA polymerase activity"/>
    <property type="evidence" value="ECO:0007669"/>
    <property type="project" value="InterPro"/>
</dbReference>
<dbReference type="InterPro" id="IPR036390">
    <property type="entry name" value="WH_DNA-bd_sf"/>
</dbReference>
<evidence type="ECO:0000259" key="2">
    <source>
        <dbReference type="Pfam" id="PF01051"/>
    </source>
</evidence>
<feature type="domain" description="Initiator Rep protein WH1" evidence="2">
    <location>
        <begin position="6"/>
        <end position="126"/>
    </location>
</feature>
<evidence type="ECO:0000313" key="3">
    <source>
        <dbReference type="EMBL" id="ENV35454.1"/>
    </source>
</evidence>
<dbReference type="PATRIC" id="fig|1120926.3.peg.291"/>
<dbReference type="GO" id="GO:0006270">
    <property type="term" value="P:DNA replication initiation"/>
    <property type="evidence" value="ECO:0007669"/>
    <property type="project" value="InterPro"/>
</dbReference>
<dbReference type="EMBL" id="APPN01000030">
    <property type="protein sequence ID" value="ENV35454.1"/>
    <property type="molecule type" value="Genomic_DNA"/>
</dbReference>
<dbReference type="Pfam" id="PF21205">
    <property type="entry name" value="Rep3_C"/>
    <property type="match status" value="1"/>
</dbReference>
<dbReference type="Pfam" id="PF01051">
    <property type="entry name" value="Rep3_N"/>
    <property type="match status" value="2"/>
</dbReference>
<evidence type="ECO:0000256" key="1">
    <source>
        <dbReference type="ARBA" id="ARBA00038283"/>
    </source>
</evidence>
<dbReference type="OrthoDB" id="9122127at2"/>
<dbReference type="GeneID" id="84207752"/>
<organism evidence="3 4">
    <name type="scientific">Acinetobacter gerneri DSM 14967 = CIP 107464 = MTCC 9824</name>
    <dbReference type="NCBI Taxonomy" id="1120926"/>
    <lineage>
        <taxon>Bacteria</taxon>
        <taxon>Pseudomonadati</taxon>
        <taxon>Pseudomonadota</taxon>
        <taxon>Gammaproteobacteria</taxon>
        <taxon>Moraxellales</taxon>
        <taxon>Moraxellaceae</taxon>
        <taxon>Acinetobacter</taxon>
    </lineage>
</organism>
<dbReference type="eggNOG" id="COG5527">
    <property type="taxonomic scope" value="Bacteria"/>
</dbReference>
<sequence length="344" mass="39818">MSNDLIVMDNSIVKASYNLSVSEQRLLLSALAQIPKNKPIDPKQAYYITREDFVRLGANADQATRDIRNATKDLMKKTLLIDTNAGILEFHWLSEVLRFDKNADARLKLKYPNPEDYKNYINGLRKYNLLESLPVGRHSDDIVARVVFDSRILPLLSELKDNFTQFVIDDVAGFGSVYSFRFYQMMMQFKSTGYCKVSLDDLRYALALFEKYEATKDLRKWVIDTAVNEINEKTPYKVSYELIKSGRKFTHLELKFKLKAEPKKVTVLRDQNTPDLFHKMSDSQINTYSSILSKLHSISDLAENKDYSAFAVWISNILRDPQSVRAETAKRIFKALQTETDFKR</sequence>
<proteinExistence type="inferred from homology"/>
<accession>N8ZNY5</accession>
<comment type="caution">
    <text evidence="3">The sequence shown here is derived from an EMBL/GenBank/DDBJ whole genome shotgun (WGS) entry which is preliminary data.</text>
</comment>
<gene>
    <name evidence="3" type="ORF">F960_00318</name>
</gene>